<organism evidence="3 4">
    <name type="scientific">Zopfia rhizophila CBS 207.26</name>
    <dbReference type="NCBI Taxonomy" id="1314779"/>
    <lineage>
        <taxon>Eukaryota</taxon>
        <taxon>Fungi</taxon>
        <taxon>Dikarya</taxon>
        <taxon>Ascomycota</taxon>
        <taxon>Pezizomycotina</taxon>
        <taxon>Dothideomycetes</taxon>
        <taxon>Dothideomycetes incertae sedis</taxon>
        <taxon>Zopfiaceae</taxon>
        <taxon>Zopfia</taxon>
    </lineage>
</organism>
<sequence length="380" mass="40289">MSTHKALVLESFSKPITLQTITTPKPTIGSALIRPLYAPLQSYSRIIFAGQFPSPLTLPFTPGSSCVARIESVAPDATSLKPGDIVFVDPTISSRDDPDTQMLLALFAGGSDGSKKLMTDAWRNGCFSQKAIVPLENCYKLPERLFKSEEEGGQGYEYKHLAILTLILVAYGGLESAGVGAGTTVIVAPSTGKFSGGAVLVALAMGAKVVAASRNGDAMEKLYGFPGAKERLTTVKLVSDVEKDTAALMAATGGKGAHVYIDFTPPAATGPSPPPHITACINALRRNGQAVLMGGLPSDVSINYTQLLFKNITVRGKMMYEREQVQRFIRMLENGNLALGDRVGLNVAGVFGLEDVEKALDVAEKGTGWGNDVLLAPNRE</sequence>
<dbReference type="OrthoDB" id="5407715at2759"/>
<feature type="domain" description="Alcohol dehydrogenase-like C-terminal" evidence="1">
    <location>
        <begin position="198"/>
        <end position="333"/>
    </location>
</feature>
<dbReference type="CDD" id="cd05188">
    <property type="entry name" value="MDR"/>
    <property type="match status" value="1"/>
</dbReference>
<dbReference type="Proteomes" id="UP000800200">
    <property type="component" value="Unassembled WGS sequence"/>
</dbReference>
<accession>A0A6A6DTI5</accession>
<dbReference type="Gene3D" id="3.90.180.10">
    <property type="entry name" value="Medium-chain alcohol dehydrogenases, catalytic domain"/>
    <property type="match status" value="1"/>
</dbReference>
<name>A0A6A6DTI5_9PEZI</name>
<gene>
    <name evidence="3" type="ORF">K469DRAFT_751852</name>
</gene>
<dbReference type="PANTHER" id="PTHR43677">
    <property type="entry name" value="SHORT-CHAIN DEHYDROGENASE/REDUCTASE"/>
    <property type="match status" value="1"/>
</dbReference>
<dbReference type="Pfam" id="PF00107">
    <property type="entry name" value="ADH_zinc_N"/>
    <property type="match status" value="1"/>
</dbReference>
<protein>
    <submittedName>
        <fullName evidence="3">Isopropanol dehydrogenase</fullName>
    </submittedName>
</protein>
<dbReference type="PANTHER" id="PTHR43677:SF4">
    <property type="entry name" value="QUINONE OXIDOREDUCTASE-LIKE PROTEIN 2"/>
    <property type="match status" value="1"/>
</dbReference>
<dbReference type="SUPFAM" id="SSF51735">
    <property type="entry name" value="NAD(P)-binding Rossmann-fold domains"/>
    <property type="match status" value="1"/>
</dbReference>
<dbReference type="GO" id="GO:0005739">
    <property type="term" value="C:mitochondrion"/>
    <property type="evidence" value="ECO:0007669"/>
    <property type="project" value="TreeGrafter"/>
</dbReference>
<dbReference type="EMBL" id="ML994645">
    <property type="protein sequence ID" value="KAF2182997.1"/>
    <property type="molecule type" value="Genomic_DNA"/>
</dbReference>
<proteinExistence type="predicted"/>
<evidence type="ECO:0000313" key="4">
    <source>
        <dbReference type="Proteomes" id="UP000800200"/>
    </source>
</evidence>
<dbReference type="SUPFAM" id="SSF50129">
    <property type="entry name" value="GroES-like"/>
    <property type="match status" value="1"/>
</dbReference>
<dbReference type="InterPro" id="IPR036291">
    <property type="entry name" value="NAD(P)-bd_dom_sf"/>
</dbReference>
<evidence type="ECO:0000259" key="1">
    <source>
        <dbReference type="Pfam" id="PF00107"/>
    </source>
</evidence>
<dbReference type="InterPro" id="IPR051397">
    <property type="entry name" value="Zn-ADH-like_protein"/>
</dbReference>
<keyword evidence="4" id="KW-1185">Reference proteome</keyword>
<evidence type="ECO:0000259" key="2">
    <source>
        <dbReference type="Pfam" id="PF08240"/>
    </source>
</evidence>
<dbReference type="InterPro" id="IPR013149">
    <property type="entry name" value="ADH-like_C"/>
</dbReference>
<feature type="domain" description="Alcohol dehydrogenase-like N-terminal" evidence="2">
    <location>
        <begin position="32"/>
        <end position="143"/>
    </location>
</feature>
<dbReference type="Pfam" id="PF08240">
    <property type="entry name" value="ADH_N"/>
    <property type="match status" value="1"/>
</dbReference>
<dbReference type="AlphaFoldDB" id="A0A6A6DTI5"/>
<reference evidence="3" key="1">
    <citation type="journal article" date="2020" name="Stud. Mycol.">
        <title>101 Dothideomycetes genomes: a test case for predicting lifestyles and emergence of pathogens.</title>
        <authorList>
            <person name="Haridas S."/>
            <person name="Albert R."/>
            <person name="Binder M."/>
            <person name="Bloem J."/>
            <person name="Labutti K."/>
            <person name="Salamov A."/>
            <person name="Andreopoulos B."/>
            <person name="Baker S."/>
            <person name="Barry K."/>
            <person name="Bills G."/>
            <person name="Bluhm B."/>
            <person name="Cannon C."/>
            <person name="Castanera R."/>
            <person name="Culley D."/>
            <person name="Daum C."/>
            <person name="Ezra D."/>
            <person name="Gonzalez J."/>
            <person name="Henrissat B."/>
            <person name="Kuo A."/>
            <person name="Liang C."/>
            <person name="Lipzen A."/>
            <person name="Lutzoni F."/>
            <person name="Magnuson J."/>
            <person name="Mondo S."/>
            <person name="Nolan M."/>
            <person name="Ohm R."/>
            <person name="Pangilinan J."/>
            <person name="Park H.-J."/>
            <person name="Ramirez L."/>
            <person name="Alfaro M."/>
            <person name="Sun H."/>
            <person name="Tritt A."/>
            <person name="Yoshinaga Y."/>
            <person name="Zwiers L.-H."/>
            <person name="Turgeon B."/>
            <person name="Goodwin S."/>
            <person name="Spatafora J."/>
            <person name="Crous P."/>
            <person name="Grigoriev I."/>
        </authorList>
    </citation>
    <scope>NUCLEOTIDE SEQUENCE</scope>
    <source>
        <strain evidence="3">CBS 207.26</strain>
    </source>
</reference>
<dbReference type="InterPro" id="IPR013154">
    <property type="entry name" value="ADH-like_N"/>
</dbReference>
<evidence type="ECO:0000313" key="3">
    <source>
        <dbReference type="EMBL" id="KAF2182997.1"/>
    </source>
</evidence>
<dbReference type="Gene3D" id="3.40.50.720">
    <property type="entry name" value="NAD(P)-binding Rossmann-like Domain"/>
    <property type="match status" value="1"/>
</dbReference>
<dbReference type="GO" id="GO:0016491">
    <property type="term" value="F:oxidoreductase activity"/>
    <property type="evidence" value="ECO:0007669"/>
    <property type="project" value="TreeGrafter"/>
</dbReference>
<dbReference type="InterPro" id="IPR011032">
    <property type="entry name" value="GroES-like_sf"/>
</dbReference>